<feature type="region of interest" description="Disordered" evidence="1">
    <location>
        <begin position="41"/>
        <end position="74"/>
    </location>
</feature>
<sequence>MVLLLLGAVAVAAAAFLVVTHLTGGGTSSVDAAATTPTPYASYSIGPEPTTVATDPPAAGLPVDPASSEDAGTGQPEVQVVLTYAQFQSDTGTVQANGFVSGVIQDGGTCTLTLRREGQDDVVVTTVASADATTTSCGLLETGTGLASGTWDVELAYSSDTASGSSAVDEVVVP</sequence>
<keyword evidence="3" id="KW-1185">Reference proteome</keyword>
<gene>
    <name evidence="2" type="ORF">SAMN05660199_01356</name>
</gene>
<accession>A0A1H0H6B2</accession>
<organism evidence="2 3">
    <name type="scientific">Klenkia soli</name>
    <dbReference type="NCBI Taxonomy" id="1052260"/>
    <lineage>
        <taxon>Bacteria</taxon>
        <taxon>Bacillati</taxon>
        <taxon>Actinomycetota</taxon>
        <taxon>Actinomycetes</taxon>
        <taxon>Geodermatophilales</taxon>
        <taxon>Geodermatophilaceae</taxon>
        <taxon>Klenkia</taxon>
    </lineage>
</organism>
<evidence type="ECO:0000313" key="3">
    <source>
        <dbReference type="Proteomes" id="UP000199088"/>
    </source>
</evidence>
<proteinExistence type="predicted"/>
<dbReference type="AlphaFoldDB" id="A0A1H0H6B2"/>
<dbReference type="Proteomes" id="UP000199088">
    <property type="component" value="Unassembled WGS sequence"/>
</dbReference>
<dbReference type="RefSeq" id="WP_091242048.1">
    <property type="nucleotide sequence ID" value="NZ_FNIR01000004.1"/>
</dbReference>
<dbReference type="EMBL" id="FNIR01000004">
    <property type="protein sequence ID" value="SDO14678.1"/>
    <property type="molecule type" value="Genomic_DNA"/>
</dbReference>
<dbReference type="OrthoDB" id="4981587at2"/>
<evidence type="ECO:0000313" key="2">
    <source>
        <dbReference type="EMBL" id="SDO14678.1"/>
    </source>
</evidence>
<protein>
    <submittedName>
        <fullName evidence="2">Uncharacterized protein</fullName>
    </submittedName>
</protein>
<reference evidence="3" key="1">
    <citation type="submission" date="2016-10" db="EMBL/GenBank/DDBJ databases">
        <authorList>
            <person name="Varghese N."/>
            <person name="Submissions S."/>
        </authorList>
    </citation>
    <scope>NUCLEOTIDE SEQUENCE [LARGE SCALE GENOMIC DNA]</scope>
    <source>
        <strain evidence="3">DSM 45843</strain>
    </source>
</reference>
<evidence type="ECO:0000256" key="1">
    <source>
        <dbReference type="SAM" id="MobiDB-lite"/>
    </source>
</evidence>
<name>A0A1H0H6B2_9ACTN</name>